<proteinExistence type="predicted"/>
<dbReference type="EMBL" id="QVTE01000055">
    <property type="protein sequence ID" value="RFU64487.1"/>
    <property type="molecule type" value="Genomic_DNA"/>
</dbReference>
<reference evidence="1 2" key="1">
    <citation type="submission" date="2018-08" db="EMBL/GenBank/DDBJ databases">
        <title>Bacillus chawlae sp. nov., Bacillus glennii sp. nov., and Bacillus saganii sp. nov. Isolated from the Vehicle Assembly Building at Kennedy Space Center where the Viking Spacecraft were Assembled.</title>
        <authorList>
            <person name="Seuylemezian A."/>
            <person name="Vaishampayan P."/>
        </authorList>
    </citation>
    <scope>NUCLEOTIDE SEQUENCE [LARGE SCALE GENOMIC DNA]</scope>
    <source>
        <strain evidence="1 2">V47-23a</strain>
    </source>
</reference>
<accession>A0A372LE37</accession>
<dbReference type="OrthoDB" id="2970246at2"/>
<comment type="caution">
    <text evidence="1">The sequence shown here is derived from an EMBL/GenBank/DDBJ whole genome shotgun (WGS) entry which is preliminary data.</text>
</comment>
<gene>
    <name evidence="1" type="ORF">D0469_18175</name>
</gene>
<keyword evidence="2" id="KW-1185">Reference proteome</keyword>
<name>A0A372LE37_9BACI</name>
<protein>
    <submittedName>
        <fullName evidence="1">Uncharacterized protein</fullName>
    </submittedName>
</protein>
<dbReference type="Proteomes" id="UP000264541">
    <property type="component" value="Unassembled WGS sequence"/>
</dbReference>
<organism evidence="1 2">
    <name type="scientific">Peribacillus saganii</name>
    <dbReference type="NCBI Taxonomy" id="2303992"/>
    <lineage>
        <taxon>Bacteria</taxon>
        <taxon>Bacillati</taxon>
        <taxon>Bacillota</taxon>
        <taxon>Bacilli</taxon>
        <taxon>Bacillales</taxon>
        <taxon>Bacillaceae</taxon>
        <taxon>Peribacillus</taxon>
    </lineage>
</organism>
<dbReference type="RefSeq" id="WP_117328146.1">
    <property type="nucleotide sequence ID" value="NZ_QVTE01000055.1"/>
</dbReference>
<dbReference type="AlphaFoldDB" id="A0A372LE37"/>
<evidence type="ECO:0000313" key="2">
    <source>
        <dbReference type="Proteomes" id="UP000264541"/>
    </source>
</evidence>
<sequence length="118" mass="13818">MKKQLNKLVNKAKKSYNHATANIKEKLYDMSDTPYATVQQLADYIQQHPESISSTREFLGTRYHFYQLETDQNLYYLETKGSKILQLDVISQNTEVVSYRSYRDKYTIKTPIKIAGLI</sequence>
<evidence type="ECO:0000313" key="1">
    <source>
        <dbReference type="EMBL" id="RFU64487.1"/>
    </source>
</evidence>